<name>C7LTR6_DESBD</name>
<dbReference type="STRING" id="525897.Dbac_0224"/>
<evidence type="ECO:0000313" key="1">
    <source>
        <dbReference type="EMBL" id="ACU88351.1"/>
    </source>
</evidence>
<dbReference type="Pfam" id="PF09719">
    <property type="entry name" value="C_GCAxxG_C_C"/>
    <property type="match status" value="1"/>
</dbReference>
<dbReference type="InterPro" id="IPR010181">
    <property type="entry name" value="CGCAxxGCC_motif"/>
</dbReference>
<evidence type="ECO:0000313" key="2">
    <source>
        <dbReference type="Proteomes" id="UP000002216"/>
    </source>
</evidence>
<dbReference type="NCBIfam" id="TIGR01909">
    <property type="entry name" value="C_GCAxxG_C_C"/>
    <property type="match status" value="1"/>
</dbReference>
<dbReference type="OrthoDB" id="9791535at2"/>
<organism evidence="1 2">
    <name type="scientific">Desulfomicrobium baculatum (strain DSM 4028 / VKM B-1378 / X)</name>
    <name type="common">Desulfovibrio baculatus</name>
    <dbReference type="NCBI Taxonomy" id="525897"/>
    <lineage>
        <taxon>Bacteria</taxon>
        <taxon>Pseudomonadati</taxon>
        <taxon>Thermodesulfobacteriota</taxon>
        <taxon>Desulfovibrionia</taxon>
        <taxon>Desulfovibrionales</taxon>
        <taxon>Desulfomicrobiaceae</taxon>
        <taxon>Desulfomicrobium</taxon>
    </lineage>
</organism>
<dbReference type="eggNOG" id="COG1433">
    <property type="taxonomic scope" value="Bacteria"/>
</dbReference>
<dbReference type="EMBL" id="CP001629">
    <property type="protein sequence ID" value="ACU88351.1"/>
    <property type="molecule type" value="Genomic_DNA"/>
</dbReference>
<dbReference type="InterPro" id="IPR036280">
    <property type="entry name" value="Multihaem_cyt_sf"/>
</dbReference>
<keyword evidence="2" id="KW-1185">Reference proteome</keyword>
<dbReference type="KEGG" id="dba:Dbac_0224"/>
<dbReference type="RefSeq" id="WP_012805436.1">
    <property type="nucleotide sequence ID" value="NC_013173.1"/>
</dbReference>
<gene>
    <name evidence="1" type="ordered locus">Dbac_0224</name>
</gene>
<dbReference type="SUPFAM" id="SSF48695">
    <property type="entry name" value="Multiheme cytochromes"/>
    <property type="match status" value="1"/>
</dbReference>
<dbReference type="Proteomes" id="UP000002216">
    <property type="component" value="Chromosome"/>
</dbReference>
<sequence length="161" mass="17046">MHPSQVEERTYEIFQSGMHCAEAALGALLESEGHDRESLGRAASAFGAGVGRSREELCGALSGSLIALGILRGRSAPEESWDTVAAMAKDFRERFQSMHDCTACGELLANFGPQENMEKCKRLTARAAGMMREIMDRDAADIAPLSCGCCACAAKPCGAGA</sequence>
<accession>C7LTR6</accession>
<dbReference type="AlphaFoldDB" id="C7LTR6"/>
<dbReference type="HOGENOM" id="CLU_091283_0_1_7"/>
<proteinExistence type="predicted"/>
<protein>
    <submittedName>
        <fullName evidence="1">C_GCAxxG_C_C family protein</fullName>
    </submittedName>
</protein>
<reference evidence="1 2" key="1">
    <citation type="journal article" date="2009" name="Stand. Genomic Sci.">
        <title>Complete genome sequence of Desulfomicrobium baculatum type strain (X).</title>
        <authorList>
            <person name="Copeland A."/>
            <person name="Spring S."/>
            <person name="Goker M."/>
            <person name="Schneider S."/>
            <person name="Lapidus A."/>
            <person name="Del Rio T.G."/>
            <person name="Tice H."/>
            <person name="Cheng J.F."/>
            <person name="Chen F."/>
            <person name="Nolan M."/>
            <person name="Bruce D."/>
            <person name="Goodwin L."/>
            <person name="Pitluck S."/>
            <person name="Ivanova N."/>
            <person name="Mavrommatis K."/>
            <person name="Ovchinnikova G."/>
            <person name="Pati A."/>
            <person name="Chen A."/>
            <person name="Palaniappan K."/>
            <person name="Land M."/>
            <person name="Hauser L."/>
            <person name="Chang Y.J."/>
            <person name="Jeffries C.C."/>
            <person name="Meincke L."/>
            <person name="Sims D."/>
            <person name="Brettin T."/>
            <person name="Detter J.C."/>
            <person name="Han C."/>
            <person name="Chain P."/>
            <person name="Bristow J."/>
            <person name="Eisen J.A."/>
            <person name="Markowitz V."/>
            <person name="Hugenholtz P."/>
            <person name="Kyrpides N.C."/>
            <person name="Klenk H.P."/>
            <person name="Lucas S."/>
        </authorList>
    </citation>
    <scope>NUCLEOTIDE SEQUENCE [LARGE SCALE GENOMIC DNA]</scope>
    <source>
        <strain evidence="2">DSM 4028 / VKM B-1378 / X</strain>
    </source>
</reference>